<accession>A0A8D0MW90</accession>
<organism evidence="1 2">
    <name type="scientific">Sus scrofa</name>
    <name type="common">Pig</name>
    <dbReference type="NCBI Taxonomy" id="9823"/>
    <lineage>
        <taxon>Eukaryota</taxon>
        <taxon>Metazoa</taxon>
        <taxon>Chordata</taxon>
        <taxon>Craniata</taxon>
        <taxon>Vertebrata</taxon>
        <taxon>Euteleostomi</taxon>
        <taxon>Mammalia</taxon>
        <taxon>Eutheria</taxon>
        <taxon>Laurasiatheria</taxon>
        <taxon>Artiodactyla</taxon>
        <taxon>Suina</taxon>
        <taxon>Suidae</taxon>
        <taxon>Sus</taxon>
    </lineage>
</organism>
<protein>
    <submittedName>
        <fullName evidence="1">Uncharacterized protein</fullName>
    </submittedName>
</protein>
<dbReference type="AlphaFoldDB" id="A0A8D0MW90"/>
<evidence type="ECO:0000313" key="2">
    <source>
        <dbReference type="Proteomes" id="UP000694726"/>
    </source>
</evidence>
<proteinExistence type="predicted"/>
<sequence length="149" mass="17619">MIQQSHSWDYIQKRLIQKETCSPMFIAVLFTTAKTCKQPKCPSTDEWIKKMWCIYTVEYYLAIKKKEIMPSVATRMQREILILSKVSQKEKDKYHTIILIYRIKNMARMNLFTKQKQTHRHREQTCSCRGGGRGIWTGSLGLVGTNYYI</sequence>
<evidence type="ECO:0000313" key="1">
    <source>
        <dbReference type="Ensembl" id="ENSSSCP00015009896.1"/>
    </source>
</evidence>
<name>A0A8D0MW90_PIG</name>
<reference evidence="1" key="1">
    <citation type="submission" date="2025-08" db="UniProtKB">
        <authorList>
            <consortium name="Ensembl"/>
        </authorList>
    </citation>
    <scope>IDENTIFICATION</scope>
</reference>
<dbReference type="Ensembl" id="ENSSSCT00015025355.1">
    <property type="protein sequence ID" value="ENSSSCP00015009896.1"/>
    <property type="gene ID" value="ENSSSCG00015019232.1"/>
</dbReference>
<dbReference type="Proteomes" id="UP000694726">
    <property type="component" value="Unplaced"/>
</dbReference>